<evidence type="ECO:0000313" key="3">
    <source>
        <dbReference type="Proteomes" id="UP000324632"/>
    </source>
</evidence>
<feature type="compositionally biased region" description="Basic and acidic residues" evidence="1">
    <location>
        <begin position="103"/>
        <end position="125"/>
    </location>
</feature>
<gene>
    <name evidence="2" type="ORF">E1301_Tti008616</name>
</gene>
<dbReference type="AlphaFoldDB" id="A0A5A9NU77"/>
<feature type="region of interest" description="Disordered" evidence="1">
    <location>
        <begin position="68"/>
        <end position="125"/>
    </location>
</feature>
<sequence>MGTFVSVDYSACYIWVSTWHSREEREAGEQATPPPIQGSDSSVLQQGTGTNAKCQMERAGRRRLEIQTQDNLACLPGDGPKEEEISPIPEPETRQPSPCCMEHLPKPTVDREHVPARSDESTHEWATELNNDLEPEPQYMSDFWLLPSPLVLSSYYTSYKSPLVPPNSSSSSKFPLVLPAPLPLSLAASPSALDLLASGDTSAYPLNAYAFVSDKLQNHQPQAASGLESVCSRPCFQGLTDQPST</sequence>
<evidence type="ECO:0000313" key="2">
    <source>
        <dbReference type="EMBL" id="KAA0713073.1"/>
    </source>
</evidence>
<keyword evidence="3" id="KW-1185">Reference proteome</keyword>
<dbReference type="Proteomes" id="UP000324632">
    <property type="component" value="Chromosome 13"/>
</dbReference>
<organism evidence="2 3">
    <name type="scientific">Triplophysa tibetana</name>
    <dbReference type="NCBI Taxonomy" id="1572043"/>
    <lineage>
        <taxon>Eukaryota</taxon>
        <taxon>Metazoa</taxon>
        <taxon>Chordata</taxon>
        <taxon>Craniata</taxon>
        <taxon>Vertebrata</taxon>
        <taxon>Euteleostomi</taxon>
        <taxon>Actinopterygii</taxon>
        <taxon>Neopterygii</taxon>
        <taxon>Teleostei</taxon>
        <taxon>Ostariophysi</taxon>
        <taxon>Cypriniformes</taxon>
        <taxon>Nemacheilidae</taxon>
        <taxon>Triplophysa</taxon>
    </lineage>
</organism>
<feature type="compositionally biased region" description="Polar residues" evidence="1">
    <location>
        <begin position="38"/>
        <end position="53"/>
    </location>
</feature>
<proteinExistence type="predicted"/>
<comment type="caution">
    <text evidence="2">The sequence shown here is derived from an EMBL/GenBank/DDBJ whole genome shotgun (WGS) entry which is preliminary data.</text>
</comment>
<accession>A0A5A9NU77</accession>
<protein>
    <submittedName>
        <fullName evidence="2">Uncharacterized protein</fullName>
    </submittedName>
</protein>
<reference evidence="2 3" key="1">
    <citation type="journal article" date="2019" name="Mol. Ecol. Resour.">
        <title>Chromosome-level genome assembly of Triplophysa tibetana, a fish adapted to the harsh high-altitude environment of the Tibetan Plateau.</title>
        <authorList>
            <person name="Yang X."/>
            <person name="Liu H."/>
            <person name="Ma Z."/>
            <person name="Zou Y."/>
            <person name="Zou M."/>
            <person name="Mao Y."/>
            <person name="Li X."/>
            <person name="Wang H."/>
            <person name="Chen T."/>
            <person name="Wang W."/>
            <person name="Yang R."/>
        </authorList>
    </citation>
    <scope>NUCLEOTIDE SEQUENCE [LARGE SCALE GENOMIC DNA]</scope>
    <source>
        <strain evidence="2">TTIB1903HZAU</strain>
        <tissue evidence="2">Muscle</tissue>
    </source>
</reference>
<feature type="region of interest" description="Disordered" evidence="1">
    <location>
        <begin position="25"/>
        <end position="56"/>
    </location>
</feature>
<dbReference type="EMBL" id="SOYY01000013">
    <property type="protein sequence ID" value="KAA0713073.1"/>
    <property type="molecule type" value="Genomic_DNA"/>
</dbReference>
<name>A0A5A9NU77_9TELE</name>
<evidence type="ECO:0000256" key="1">
    <source>
        <dbReference type="SAM" id="MobiDB-lite"/>
    </source>
</evidence>